<comment type="caution">
    <text evidence="2">The sequence shown here is derived from an EMBL/GenBank/DDBJ whole genome shotgun (WGS) entry which is preliminary data.</text>
</comment>
<evidence type="ECO:0000313" key="3">
    <source>
        <dbReference type="Proteomes" id="UP001197093"/>
    </source>
</evidence>
<reference evidence="2" key="1">
    <citation type="submission" date="2023-02" db="EMBL/GenBank/DDBJ databases">
        <authorList>
            <person name="Palmer J.M."/>
        </authorList>
    </citation>
    <scope>NUCLEOTIDE SEQUENCE</scope>
    <source>
        <strain evidence="2">FW57</strain>
    </source>
</reference>
<sequence length="130" mass="14485">MLPLVQMHQMVQPPLDFLGPHQGHLKPDYSPHHHGSHLSQSPQPLQNADSTPRAFAIRSAQHVPALHRITTTFTRLHAHDQAEHSLRRKTPNGTIDNGGPQTIEPVCWWDAATTPTKSVGVPRADNREEV</sequence>
<accession>A0AAD4EX51</accession>
<protein>
    <submittedName>
        <fullName evidence="2">Uncharacterized protein</fullName>
    </submittedName>
</protein>
<feature type="region of interest" description="Disordered" evidence="1">
    <location>
        <begin position="78"/>
        <end position="101"/>
    </location>
</feature>
<proteinExistence type="predicted"/>
<dbReference type="Proteomes" id="UP001197093">
    <property type="component" value="Unassembled WGS sequence"/>
</dbReference>
<keyword evidence="3" id="KW-1185">Reference proteome</keyword>
<dbReference type="EMBL" id="JAHCVI010000002">
    <property type="protein sequence ID" value="KAG7288785.1"/>
    <property type="molecule type" value="Genomic_DNA"/>
</dbReference>
<organism evidence="2 3">
    <name type="scientific">Staphylotrichum longicolle</name>
    <dbReference type="NCBI Taxonomy" id="669026"/>
    <lineage>
        <taxon>Eukaryota</taxon>
        <taxon>Fungi</taxon>
        <taxon>Dikarya</taxon>
        <taxon>Ascomycota</taxon>
        <taxon>Pezizomycotina</taxon>
        <taxon>Sordariomycetes</taxon>
        <taxon>Sordariomycetidae</taxon>
        <taxon>Sordariales</taxon>
        <taxon>Chaetomiaceae</taxon>
        <taxon>Staphylotrichum</taxon>
    </lineage>
</organism>
<feature type="compositionally biased region" description="Polar residues" evidence="1">
    <location>
        <begin position="37"/>
        <end position="50"/>
    </location>
</feature>
<name>A0AAD4EX51_9PEZI</name>
<evidence type="ECO:0000256" key="1">
    <source>
        <dbReference type="SAM" id="MobiDB-lite"/>
    </source>
</evidence>
<dbReference type="AlphaFoldDB" id="A0AAD4EX51"/>
<evidence type="ECO:0000313" key="2">
    <source>
        <dbReference type="EMBL" id="KAG7288785.1"/>
    </source>
</evidence>
<gene>
    <name evidence="2" type="ORF">NEMBOFW57_005143</name>
</gene>
<feature type="region of interest" description="Disordered" evidence="1">
    <location>
        <begin position="15"/>
        <end position="51"/>
    </location>
</feature>